<dbReference type="PROSITE" id="PS51706">
    <property type="entry name" value="G_ENGB"/>
    <property type="match status" value="1"/>
</dbReference>
<proteinExistence type="inferred from homology"/>
<sequence length="200" mass="23035">MLIKKSQFLTSITDIKNKPQKHLDEVLFVGKSNVGKSSLINSLANNKKLAYTSSKPGLTKFLNYYLINDSFYFVDCPGYGFSSKKDKDYLHYGNLVEEYFKDNKELKLILFLLDSRHEPTLDDRDFFNFITKTNYNYALVMTKCDKLNQSMKSKILANLKTAFIDLEDTDVLLSSINDKFLISCLENYIMSFVGGKKSEN</sequence>
<dbReference type="GO" id="GO:0046872">
    <property type="term" value="F:metal ion binding"/>
    <property type="evidence" value="ECO:0007669"/>
    <property type="project" value="UniProtKB-KW"/>
</dbReference>
<keyword evidence="7 10" id="KW-0342">GTP-binding</keyword>
<comment type="function">
    <text evidence="10">Necessary for normal cell division and for the maintenance of normal septation.</text>
</comment>
<keyword evidence="6" id="KW-0460">Magnesium</keyword>
<accession>A0A9D9DGQ9</accession>
<dbReference type="InterPro" id="IPR030393">
    <property type="entry name" value="G_ENGB_dom"/>
</dbReference>
<dbReference type="InterPro" id="IPR019987">
    <property type="entry name" value="GTP-bd_ribosome_bio_YsxC"/>
</dbReference>
<evidence type="ECO:0000256" key="9">
    <source>
        <dbReference type="ARBA" id="ARBA00023306"/>
    </source>
</evidence>
<evidence type="ECO:0000313" key="13">
    <source>
        <dbReference type="Proteomes" id="UP000823613"/>
    </source>
</evidence>
<feature type="domain" description="EngB-type G" evidence="11">
    <location>
        <begin position="22"/>
        <end position="195"/>
    </location>
</feature>
<keyword evidence="8 10" id="KW-0717">Septation</keyword>
<keyword evidence="3 10" id="KW-0132">Cell division</keyword>
<dbReference type="EMBL" id="JADIMY010000027">
    <property type="protein sequence ID" value="MBO8427188.1"/>
    <property type="molecule type" value="Genomic_DNA"/>
</dbReference>
<evidence type="ECO:0000256" key="10">
    <source>
        <dbReference type="HAMAP-Rule" id="MF_00321"/>
    </source>
</evidence>
<dbReference type="NCBIfam" id="TIGR03598">
    <property type="entry name" value="GTPase_YsxC"/>
    <property type="match status" value="1"/>
</dbReference>
<evidence type="ECO:0000256" key="1">
    <source>
        <dbReference type="ARBA" id="ARBA00001946"/>
    </source>
</evidence>
<dbReference type="Gene3D" id="3.40.50.300">
    <property type="entry name" value="P-loop containing nucleotide triphosphate hydrolases"/>
    <property type="match status" value="1"/>
</dbReference>
<evidence type="ECO:0000256" key="6">
    <source>
        <dbReference type="ARBA" id="ARBA00022842"/>
    </source>
</evidence>
<name>A0A9D9DGQ9_9BACL</name>
<organism evidence="12 13">
    <name type="scientific">Candidatus Onthovivens merdipullorum</name>
    <dbReference type="NCBI Taxonomy" id="2840889"/>
    <lineage>
        <taxon>Bacteria</taxon>
        <taxon>Bacillati</taxon>
        <taxon>Bacillota</taxon>
        <taxon>Bacilli</taxon>
        <taxon>Bacillales</taxon>
        <taxon>Candidatus Onthovivens</taxon>
    </lineage>
</organism>
<keyword evidence="4" id="KW-0479">Metal-binding</keyword>
<dbReference type="HAMAP" id="MF_00321">
    <property type="entry name" value="GTPase_EngB"/>
    <property type="match status" value="1"/>
</dbReference>
<dbReference type="GO" id="GO:0000917">
    <property type="term" value="P:division septum assembly"/>
    <property type="evidence" value="ECO:0007669"/>
    <property type="project" value="UniProtKB-KW"/>
</dbReference>
<reference evidence="12" key="1">
    <citation type="submission" date="2020-10" db="EMBL/GenBank/DDBJ databases">
        <authorList>
            <person name="Gilroy R."/>
        </authorList>
    </citation>
    <scope>NUCLEOTIDE SEQUENCE</scope>
    <source>
        <strain evidence="12">11159</strain>
    </source>
</reference>
<comment type="similarity">
    <text evidence="2 10">Belongs to the TRAFAC class TrmE-Era-EngA-EngB-Septin-like GTPase superfamily. EngB GTPase family.</text>
</comment>
<protein>
    <recommendedName>
        <fullName evidence="10">Probable GTP-binding protein EngB</fullName>
    </recommendedName>
</protein>
<evidence type="ECO:0000259" key="11">
    <source>
        <dbReference type="PROSITE" id="PS51706"/>
    </source>
</evidence>
<evidence type="ECO:0000256" key="7">
    <source>
        <dbReference type="ARBA" id="ARBA00023134"/>
    </source>
</evidence>
<dbReference type="CDD" id="cd01876">
    <property type="entry name" value="YihA_EngB"/>
    <property type="match status" value="1"/>
</dbReference>
<reference evidence="12" key="2">
    <citation type="journal article" date="2021" name="PeerJ">
        <title>Extensive microbial diversity within the chicken gut microbiome revealed by metagenomics and culture.</title>
        <authorList>
            <person name="Gilroy R."/>
            <person name="Ravi A."/>
            <person name="Getino M."/>
            <person name="Pursley I."/>
            <person name="Horton D.L."/>
            <person name="Alikhan N.F."/>
            <person name="Baker D."/>
            <person name="Gharbi K."/>
            <person name="Hall N."/>
            <person name="Watson M."/>
            <person name="Adriaenssens E.M."/>
            <person name="Foster-Nyarko E."/>
            <person name="Jarju S."/>
            <person name="Secka A."/>
            <person name="Antonio M."/>
            <person name="Oren A."/>
            <person name="Chaudhuri R.R."/>
            <person name="La Ragione R."/>
            <person name="Hildebrand F."/>
            <person name="Pallen M.J."/>
        </authorList>
    </citation>
    <scope>NUCLEOTIDE SEQUENCE</scope>
    <source>
        <strain evidence="12">11159</strain>
    </source>
</reference>
<gene>
    <name evidence="10" type="primary">engB</name>
    <name evidence="12" type="ORF">IAC58_01350</name>
</gene>
<evidence type="ECO:0000256" key="8">
    <source>
        <dbReference type="ARBA" id="ARBA00023210"/>
    </source>
</evidence>
<keyword evidence="5 10" id="KW-0547">Nucleotide-binding</keyword>
<comment type="caution">
    <text evidence="12">The sequence shown here is derived from an EMBL/GenBank/DDBJ whole genome shotgun (WGS) entry which is preliminary data.</text>
</comment>
<keyword evidence="9 10" id="KW-0131">Cell cycle</keyword>
<evidence type="ECO:0000256" key="5">
    <source>
        <dbReference type="ARBA" id="ARBA00022741"/>
    </source>
</evidence>
<dbReference type="SUPFAM" id="SSF52540">
    <property type="entry name" value="P-loop containing nucleoside triphosphate hydrolases"/>
    <property type="match status" value="1"/>
</dbReference>
<dbReference type="InterPro" id="IPR027417">
    <property type="entry name" value="P-loop_NTPase"/>
</dbReference>
<evidence type="ECO:0000256" key="4">
    <source>
        <dbReference type="ARBA" id="ARBA00022723"/>
    </source>
</evidence>
<evidence type="ECO:0000256" key="3">
    <source>
        <dbReference type="ARBA" id="ARBA00022618"/>
    </source>
</evidence>
<dbReference type="PANTHER" id="PTHR11649:SF13">
    <property type="entry name" value="ENGB-TYPE G DOMAIN-CONTAINING PROTEIN"/>
    <property type="match status" value="1"/>
</dbReference>
<dbReference type="InterPro" id="IPR006073">
    <property type="entry name" value="GTP-bd"/>
</dbReference>
<dbReference type="InterPro" id="IPR005225">
    <property type="entry name" value="Small_GTP-bd"/>
</dbReference>
<dbReference type="AlphaFoldDB" id="A0A9D9DGQ9"/>
<dbReference type="NCBIfam" id="TIGR00231">
    <property type="entry name" value="small_GTP"/>
    <property type="match status" value="1"/>
</dbReference>
<evidence type="ECO:0000256" key="2">
    <source>
        <dbReference type="ARBA" id="ARBA00009638"/>
    </source>
</evidence>
<evidence type="ECO:0000313" key="12">
    <source>
        <dbReference type="EMBL" id="MBO8427188.1"/>
    </source>
</evidence>
<comment type="cofactor">
    <cofactor evidence="1">
        <name>Mg(2+)</name>
        <dbReference type="ChEBI" id="CHEBI:18420"/>
    </cofactor>
</comment>
<dbReference type="GO" id="GO:0005525">
    <property type="term" value="F:GTP binding"/>
    <property type="evidence" value="ECO:0007669"/>
    <property type="project" value="UniProtKB-UniRule"/>
</dbReference>
<dbReference type="PANTHER" id="PTHR11649">
    <property type="entry name" value="MSS1/TRME-RELATED GTP-BINDING PROTEIN"/>
    <property type="match status" value="1"/>
</dbReference>
<dbReference type="Pfam" id="PF01926">
    <property type="entry name" value="MMR_HSR1"/>
    <property type="match status" value="1"/>
</dbReference>
<dbReference type="Proteomes" id="UP000823613">
    <property type="component" value="Unassembled WGS sequence"/>
</dbReference>